<dbReference type="PROSITE" id="PS01054">
    <property type="entry name" value="TRANSALDOLASE_1"/>
    <property type="match status" value="1"/>
</dbReference>
<evidence type="ECO:0000256" key="6">
    <source>
        <dbReference type="ARBA" id="ARBA00022490"/>
    </source>
</evidence>
<dbReference type="EMBL" id="BSUO01000001">
    <property type="protein sequence ID" value="GMA39494.1"/>
    <property type="molecule type" value="Genomic_DNA"/>
</dbReference>
<sequence length="372" mass="39678">MSTNPRLAELSKAGVSIWLDDLDREFVQSGGLARRVEEFGVVGVTTNPTIFATALSKGEAYAEQVSSLASDGASVDEAILALTTDDVREACDVLLPVYEATDGVDGRVSIEVDPGLAHDTAATVEGAKLLWKTVDRPNLLVKIPATDEGLPAISQVLAQGISVNVTLIFSLDRYRGVLNAFLTGLEQARENGVDISTIHSVASFFVSRLDAEVDKRLDAIGTEEAAALRGKAALANARLAFHAFEEVRATPRWSTLADDGAHLQRPLWASTGVKNPDYSDTMYVTGLVTEGVVNTMPTATLEAFADHGEVEGDTVRGDAAESDAILDDLERLGISYTEVITQLEREGVEKFEKSWSELTDTVKAALDGGPAA</sequence>
<keyword evidence="8 11" id="KW-0570">Pentose shunt</keyword>
<evidence type="ECO:0000256" key="2">
    <source>
        <dbReference type="ARBA" id="ARBA00004496"/>
    </source>
</evidence>
<evidence type="ECO:0000256" key="8">
    <source>
        <dbReference type="ARBA" id="ARBA00023126"/>
    </source>
</evidence>
<comment type="similarity">
    <text evidence="4 11">Belongs to the transaldolase family. Type 2 subfamily.</text>
</comment>
<dbReference type="HAMAP" id="MF_00493">
    <property type="entry name" value="Transaldolase_2"/>
    <property type="match status" value="1"/>
</dbReference>
<feature type="active site" description="Schiff-base intermediate with substrate" evidence="11">
    <location>
        <position position="142"/>
    </location>
</feature>
<dbReference type="InterPro" id="IPR018225">
    <property type="entry name" value="Transaldolase_AS"/>
</dbReference>
<organism evidence="12 13">
    <name type="scientific">Mobilicoccus caccae</name>
    <dbReference type="NCBI Taxonomy" id="1859295"/>
    <lineage>
        <taxon>Bacteria</taxon>
        <taxon>Bacillati</taxon>
        <taxon>Actinomycetota</taxon>
        <taxon>Actinomycetes</taxon>
        <taxon>Micrococcales</taxon>
        <taxon>Dermatophilaceae</taxon>
        <taxon>Mobilicoccus</taxon>
    </lineage>
</organism>
<dbReference type="NCBIfam" id="TIGR00876">
    <property type="entry name" value="tal_mycobact"/>
    <property type="match status" value="1"/>
</dbReference>
<protein>
    <recommendedName>
        <fullName evidence="5 11">Transaldolase</fullName>
        <ecNumber evidence="5 11">2.2.1.2</ecNumber>
    </recommendedName>
</protein>
<comment type="caution">
    <text evidence="12">The sequence shown here is derived from an EMBL/GenBank/DDBJ whole genome shotgun (WGS) entry which is preliminary data.</text>
</comment>
<keyword evidence="9 11" id="KW-0704">Schiff base</keyword>
<proteinExistence type="inferred from homology"/>
<dbReference type="PANTHER" id="PTHR10683:SF31">
    <property type="entry name" value="TRANSALDOLASE"/>
    <property type="match status" value="1"/>
</dbReference>
<comment type="function">
    <text evidence="1 11">Transaldolase is important for the balance of metabolites in the pentose-phosphate pathway.</text>
</comment>
<dbReference type="Pfam" id="PF00923">
    <property type="entry name" value="TAL_FSA"/>
    <property type="match status" value="1"/>
</dbReference>
<evidence type="ECO:0000256" key="10">
    <source>
        <dbReference type="ARBA" id="ARBA00048810"/>
    </source>
</evidence>
<keyword evidence="7 11" id="KW-0808">Transferase</keyword>
<evidence type="ECO:0000256" key="11">
    <source>
        <dbReference type="HAMAP-Rule" id="MF_00493"/>
    </source>
</evidence>
<evidence type="ECO:0000256" key="9">
    <source>
        <dbReference type="ARBA" id="ARBA00023270"/>
    </source>
</evidence>
<dbReference type="InterPro" id="IPR013785">
    <property type="entry name" value="Aldolase_TIM"/>
</dbReference>
<dbReference type="SUPFAM" id="SSF51569">
    <property type="entry name" value="Aldolase"/>
    <property type="match status" value="1"/>
</dbReference>
<comment type="pathway">
    <text evidence="3 11">Carbohydrate degradation; pentose phosphate pathway; D-glyceraldehyde 3-phosphate and beta-D-fructose 6-phosphate from D-ribose 5-phosphate and D-xylulose 5-phosphate (non-oxidative stage): step 2/3.</text>
</comment>
<evidence type="ECO:0000256" key="4">
    <source>
        <dbReference type="ARBA" id="ARBA00008426"/>
    </source>
</evidence>
<keyword evidence="13" id="KW-1185">Reference proteome</keyword>
<evidence type="ECO:0000256" key="3">
    <source>
        <dbReference type="ARBA" id="ARBA00004857"/>
    </source>
</evidence>
<dbReference type="Gene3D" id="3.20.20.70">
    <property type="entry name" value="Aldolase class I"/>
    <property type="match status" value="1"/>
</dbReference>
<reference evidence="13" key="1">
    <citation type="journal article" date="2019" name="Int. J. Syst. Evol. Microbiol.">
        <title>The Global Catalogue of Microorganisms (GCM) 10K type strain sequencing project: providing services to taxonomists for standard genome sequencing and annotation.</title>
        <authorList>
            <consortium name="The Broad Institute Genomics Platform"/>
            <consortium name="The Broad Institute Genome Sequencing Center for Infectious Disease"/>
            <person name="Wu L."/>
            <person name="Ma J."/>
        </authorList>
    </citation>
    <scope>NUCLEOTIDE SEQUENCE [LARGE SCALE GENOMIC DNA]</scope>
    <source>
        <strain evidence="13">NBRC 113072</strain>
    </source>
</reference>
<name>A0ABQ6IRZ0_9MICO</name>
<dbReference type="EC" id="2.2.1.2" evidence="5 11"/>
<dbReference type="InterPro" id="IPR004732">
    <property type="entry name" value="Transaldolase_2"/>
</dbReference>
<accession>A0ABQ6IRZ0</accession>
<evidence type="ECO:0000313" key="13">
    <source>
        <dbReference type="Proteomes" id="UP001157126"/>
    </source>
</evidence>
<comment type="subcellular location">
    <subcellularLocation>
        <location evidence="2 11">Cytoplasm</location>
    </subcellularLocation>
</comment>
<evidence type="ECO:0000313" key="12">
    <source>
        <dbReference type="EMBL" id="GMA39494.1"/>
    </source>
</evidence>
<evidence type="ECO:0000256" key="1">
    <source>
        <dbReference type="ARBA" id="ARBA00003518"/>
    </source>
</evidence>
<dbReference type="Proteomes" id="UP001157126">
    <property type="component" value="Unassembled WGS sequence"/>
</dbReference>
<dbReference type="NCBIfam" id="NF002881">
    <property type="entry name" value="PRK03343.1"/>
    <property type="match status" value="1"/>
</dbReference>
<dbReference type="CDD" id="cd00955">
    <property type="entry name" value="Transaldolase_like"/>
    <property type="match status" value="1"/>
</dbReference>
<evidence type="ECO:0000256" key="7">
    <source>
        <dbReference type="ARBA" id="ARBA00022679"/>
    </source>
</evidence>
<dbReference type="RefSeq" id="WP_284303396.1">
    <property type="nucleotide sequence ID" value="NZ_BSUO01000001.1"/>
</dbReference>
<gene>
    <name evidence="12" type="primary">talA</name>
    <name evidence="11" type="synonym">tal</name>
    <name evidence="12" type="ORF">GCM10025883_15390</name>
</gene>
<evidence type="ECO:0000256" key="5">
    <source>
        <dbReference type="ARBA" id="ARBA00013151"/>
    </source>
</evidence>
<comment type="catalytic activity">
    <reaction evidence="10 11">
        <text>D-sedoheptulose 7-phosphate + D-glyceraldehyde 3-phosphate = D-erythrose 4-phosphate + beta-D-fructose 6-phosphate</text>
        <dbReference type="Rhea" id="RHEA:17053"/>
        <dbReference type="ChEBI" id="CHEBI:16897"/>
        <dbReference type="ChEBI" id="CHEBI:57483"/>
        <dbReference type="ChEBI" id="CHEBI:57634"/>
        <dbReference type="ChEBI" id="CHEBI:59776"/>
        <dbReference type="EC" id="2.2.1.2"/>
    </reaction>
</comment>
<keyword evidence="6 11" id="KW-0963">Cytoplasm</keyword>
<dbReference type="InterPro" id="IPR001585">
    <property type="entry name" value="TAL/FSA"/>
</dbReference>
<dbReference type="PIRSF" id="PIRSF036915">
    <property type="entry name" value="Trnald_Bac_Plnt"/>
    <property type="match status" value="1"/>
</dbReference>
<dbReference type="PANTHER" id="PTHR10683">
    <property type="entry name" value="TRANSALDOLASE"/>
    <property type="match status" value="1"/>
</dbReference>
<dbReference type="PROSITE" id="PS00958">
    <property type="entry name" value="TRANSALDOLASE_2"/>
    <property type="match status" value="1"/>
</dbReference>